<evidence type="ECO:0000313" key="2">
    <source>
        <dbReference type="Proteomes" id="UP000624419"/>
    </source>
</evidence>
<name>A0ABR8LK31_9ALTE</name>
<proteinExistence type="predicted"/>
<protein>
    <submittedName>
        <fullName evidence="1">Uncharacterized protein</fullName>
    </submittedName>
</protein>
<dbReference type="Proteomes" id="UP000624419">
    <property type="component" value="Unassembled WGS sequence"/>
</dbReference>
<reference evidence="1 2" key="1">
    <citation type="submission" date="2020-04" db="EMBL/GenBank/DDBJ databases">
        <title>Salinimonas sp. HHU 13199.</title>
        <authorList>
            <person name="Cui X."/>
            <person name="Zhang D."/>
        </authorList>
    </citation>
    <scope>NUCLEOTIDE SEQUENCE [LARGE SCALE GENOMIC DNA]</scope>
    <source>
        <strain evidence="1 2">HHU 13199</strain>
    </source>
</reference>
<organism evidence="1 2">
    <name type="scientific">Salinimonas profundi</name>
    <dbReference type="NCBI Taxonomy" id="2729140"/>
    <lineage>
        <taxon>Bacteria</taxon>
        <taxon>Pseudomonadati</taxon>
        <taxon>Pseudomonadota</taxon>
        <taxon>Gammaproteobacteria</taxon>
        <taxon>Alteromonadales</taxon>
        <taxon>Alteromonadaceae</taxon>
        <taxon>Alteromonas/Salinimonas group</taxon>
        <taxon>Salinimonas</taxon>
    </lineage>
</organism>
<gene>
    <name evidence="1" type="ORF">HHX48_00900</name>
</gene>
<comment type="caution">
    <text evidence="1">The sequence shown here is derived from an EMBL/GenBank/DDBJ whole genome shotgun (WGS) entry which is preliminary data.</text>
</comment>
<dbReference type="RefSeq" id="WP_191021762.1">
    <property type="nucleotide sequence ID" value="NZ_JABBXD010000001.1"/>
</dbReference>
<sequence>MDKNAFMDYCQKELLAVYCAKKAGNEDKIRMSRLEGVIHAGQMLEVLDKQAAGTIIDNAHVQVFGYTREVRDNKKAKLNALKDGDSDHYYETPAYLRLR</sequence>
<accession>A0ABR8LK31</accession>
<dbReference type="EMBL" id="JABBXD010000001">
    <property type="protein sequence ID" value="MBD3584289.1"/>
    <property type="molecule type" value="Genomic_DNA"/>
</dbReference>
<keyword evidence="2" id="KW-1185">Reference proteome</keyword>
<evidence type="ECO:0000313" key="1">
    <source>
        <dbReference type="EMBL" id="MBD3584289.1"/>
    </source>
</evidence>